<dbReference type="Pfam" id="PF03009">
    <property type="entry name" value="GDPD"/>
    <property type="match status" value="1"/>
</dbReference>
<organism evidence="3 4">
    <name type="scientific">Furfurilactobacillus siliginis</name>
    <dbReference type="NCBI Taxonomy" id="348151"/>
    <lineage>
        <taxon>Bacteria</taxon>
        <taxon>Bacillati</taxon>
        <taxon>Bacillota</taxon>
        <taxon>Bacilli</taxon>
        <taxon>Lactobacillales</taxon>
        <taxon>Lactobacillaceae</taxon>
        <taxon>Furfurilactobacillus</taxon>
    </lineage>
</organism>
<name>A0A0R2L8K5_9LACO</name>
<evidence type="ECO:0000259" key="1">
    <source>
        <dbReference type="PROSITE" id="PS51704"/>
    </source>
</evidence>
<dbReference type="Gene3D" id="3.20.20.190">
    <property type="entry name" value="Phosphatidylinositol (PI) phosphodiesterase"/>
    <property type="match status" value="1"/>
</dbReference>
<dbReference type="AlphaFoldDB" id="A0A0R2L8K5"/>
<evidence type="ECO:0000313" key="2">
    <source>
        <dbReference type="EMBL" id="GEK28317.1"/>
    </source>
</evidence>
<evidence type="ECO:0000313" key="5">
    <source>
        <dbReference type="Proteomes" id="UP000321429"/>
    </source>
</evidence>
<dbReference type="GO" id="GO:0008081">
    <property type="term" value="F:phosphoric diester hydrolase activity"/>
    <property type="evidence" value="ECO:0007669"/>
    <property type="project" value="InterPro"/>
</dbReference>
<protein>
    <submittedName>
        <fullName evidence="3">Glycerophosphoryl diester phosphodiesterase</fullName>
    </submittedName>
</protein>
<dbReference type="EMBL" id="JQCB01000011">
    <property type="protein sequence ID" value="KRN95063.1"/>
    <property type="molecule type" value="Genomic_DNA"/>
</dbReference>
<dbReference type="SUPFAM" id="SSF51695">
    <property type="entry name" value="PLC-like phosphodiesterases"/>
    <property type="match status" value="1"/>
</dbReference>
<sequence length="241" mass="27290">MKTAIIAHRGLTSSAPANTMAAFAAAMAVGVDGIETDVQQSADGQLVLMHDERVDKLTTGRGLLKQYSLADLRRLSFVGYPGCQIPTLSELLTFLTVRHFTGLLNLELKTQHVRYPHIEAHLAALINGQKWPFKIVVSSFSATALRRFKKLAPTIDTALLFRCQSLQGRWLVHQGIINAYHPKWWWSKRRHHQGNVDWRVWTVNTKVRLERCFEQEVAAVITDQTVLAQQIRSQIQGETRI</sequence>
<dbReference type="GO" id="GO:0006629">
    <property type="term" value="P:lipid metabolic process"/>
    <property type="evidence" value="ECO:0007669"/>
    <property type="project" value="InterPro"/>
</dbReference>
<dbReference type="PROSITE" id="PS51704">
    <property type="entry name" value="GP_PDE"/>
    <property type="match status" value="1"/>
</dbReference>
<dbReference type="PANTHER" id="PTHR46211">
    <property type="entry name" value="GLYCEROPHOSPHORYL DIESTER PHOSPHODIESTERASE"/>
    <property type="match status" value="1"/>
</dbReference>
<dbReference type="PANTHER" id="PTHR46211:SF1">
    <property type="entry name" value="GLYCEROPHOSPHODIESTER PHOSPHODIESTERASE, CYTOPLASMIC"/>
    <property type="match status" value="1"/>
</dbReference>
<proteinExistence type="predicted"/>
<dbReference type="Proteomes" id="UP000051139">
    <property type="component" value="Unassembled WGS sequence"/>
</dbReference>
<gene>
    <name evidence="2" type="primary">glpQ2</name>
    <name evidence="3" type="ORF">IV55_GL000344</name>
    <name evidence="2" type="ORF">LSI01_06280</name>
</gene>
<accession>A0A0R2L8K5</accession>
<dbReference type="PATRIC" id="fig|348151.3.peg.350"/>
<dbReference type="OrthoDB" id="384721at2"/>
<dbReference type="STRING" id="348151.IV55_GL000344"/>
<evidence type="ECO:0000313" key="4">
    <source>
        <dbReference type="Proteomes" id="UP000051139"/>
    </source>
</evidence>
<reference evidence="2 5" key="2">
    <citation type="submission" date="2019-07" db="EMBL/GenBank/DDBJ databases">
        <title>Whole genome shotgun sequence of Lactobacillus siliginis NBRC 101315.</title>
        <authorList>
            <person name="Hosoyama A."/>
            <person name="Uohara A."/>
            <person name="Ohji S."/>
            <person name="Ichikawa N."/>
        </authorList>
    </citation>
    <scope>NUCLEOTIDE SEQUENCE [LARGE SCALE GENOMIC DNA]</scope>
    <source>
        <strain evidence="2 5">NBRC 101315</strain>
    </source>
</reference>
<reference evidence="3 4" key="1">
    <citation type="journal article" date="2015" name="Genome Announc.">
        <title>Expanding the biotechnology potential of lactobacilli through comparative genomics of 213 strains and associated genera.</title>
        <authorList>
            <person name="Sun Z."/>
            <person name="Harris H.M."/>
            <person name="McCann A."/>
            <person name="Guo C."/>
            <person name="Argimon S."/>
            <person name="Zhang W."/>
            <person name="Yang X."/>
            <person name="Jeffery I.B."/>
            <person name="Cooney J.C."/>
            <person name="Kagawa T.F."/>
            <person name="Liu W."/>
            <person name="Song Y."/>
            <person name="Salvetti E."/>
            <person name="Wrobel A."/>
            <person name="Rasinkangas P."/>
            <person name="Parkhill J."/>
            <person name="Rea M.C."/>
            <person name="O'Sullivan O."/>
            <person name="Ritari J."/>
            <person name="Douillard F.P."/>
            <person name="Paul Ross R."/>
            <person name="Yang R."/>
            <person name="Briner A.E."/>
            <person name="Felis G.E."/>
            <person name="de Vos W.M."/>
            <person name="Barrangou R."/>
            <person name="Klaenhammer T.R."/>
            <person name="Caufield P.W."/>
            <person name="Cui Y."/>
            <person name="Zhang H."/>
            <person name="O'Toole P.W."/>
        </authorList>
    </citation>
    <scope>NUCLEOTIDE SEQUENCE [LARGE SCALE GENOMIC DNA]</scope>
    <source>
        <strain evidence="3 4">DSM 22696</strain>
    </source>
</reference>
<dbReference type="InterPro" id="IPR030395">
    <property type="entry name" value="GP_PDE_dom"/>
</dbReference>
<dbReference type="Proteomes" id="UP000321429">
    <property type="component" value="Unassembled WGS sequence"/>
</dbReference>
<evidence type="ECO:0000313" key="3">
    <source>
        <dbReference type="EMBL" id="KRN95063.1"/>
    </source>
</evidence>
<dbReference type="RefSeq" id="WP_057810999.1">
    <property type="nucleotide sequence ID" value="NZ_BJUD01000008.1"/>
</dbReference>
<keyword evidence="4" id="KW-1185">Reference proteome</keyword>
<comment type="caution">
    <text evidence="3">The sequence shown here is derived from an EMBL/GenBank/DDBJ whole genome shotgun (WGS) entry which is preliminary data.</text>
</comment>
<dbReference type="EMBL" id="BJUD01000008">
    <property type="protein sequence ID" value="GEK28317.1"/>
    <property type="molecule type" value="Genomic_DNA"/>
</dbReference>
<dbReference type="InterPro" id="IPR017946">
    <property type="entry name" value="PLC-like_Pdiesterase_TIM-brl"/>
</dbReference>
<feature type="domain" description="GP-PDE" evidence="1">
    <location>
        <begin position="3"/>
        <end position="232"/>
    </location>
</feature>